<dbReference type="GO" id="GO:0003700">
    <property type="term" value="F:DNA-binding transcription factor activity"/>
    <property type="evidence" value="ECO:0007669"/>
    <property type="project" value="TreeGrafter"/>
</dbReference>
<dbReference type="InterPro" id="IPR010982">
    <property type="entry name" value="Lambda_DNA-bd_dom_sf"/>
</dbReference>
<dbReference type="InterPro" id="IPR028082">
    <property type="entry name" value="Peripla_BP_I"/>
</dbReference>
<gene>
    <name evidence="6" type="ORF">PBV87_05190</name>
</gene>
<dbReference type="PANTHER" id="PTHR30146:SF148">
    <property type="entry name" value="HTH-TYPE TRANSCRIPTIONAL REPRESSOR PURR-RELATED"/>
    <property type="match status" value="1"/>
</dbReference>
<keyword evidence="7" id="KW-1185">Reference proteome</keyword>
<evidence type="ECO:0000256" key="3">
    <source>
        <dbReference type="ARBA" id="ARBA00023125"/>
    </source>
</evidence>
<keyword evidence="4" id="KW-0804">Transcription</keyword>
<dbReference type="AlphaFoldDB" id="A0AA42J033"/>
<sequence length="335" mass="37363">MVSLKDIAKACGVSTSSVSKALNGHKDISEKKKEEIIQVARDMGYMPNAAARSLKTNRTYNLGVLFTDKTQRGLTHEYFSCVLESFRVEAEKHGYAITFISQNIGGKPMSYYQHCMHRGYDGIVIASVDFRAPEVMELIEGNIPVVTIDHLFNDRTAILSDNVDGMKQLVQYIHKCGHRKIAFIHGEDTSVTQKRLASFYKTCEELKMKIPDEYICEAIYHDPKATAIKTKELLELAIPPTCIIFPDDFSSIGGINVIKDAGLRIPDDISIVGYDGIYLSRVLEPSLTTLKQNTDELGRLAALRLIELIEKPKTAIPQQVIVKGELLLGNSVKKL</sequence>
<protein>
    <submittedName>
        <fullName evidence="6">LacI family DNA-binding transcriptional regulator</fullName>
    </submittedName>
</protein>
<reference evidence="6" key="1">
    <citation type="journal article" date="2023" name="Int. J. Syst. Evol. Microbiol.">
        <title>&lt;i&gt;Holtiella tumoricola&lt;/i&gt; gen. nov. sp. nov., isolated from a human clinical sample.</title>
        <authorList>
            <person name="Allen-Vercoe E."/>
            <person name="Daigneault M.C."/>
            <person name="Vancuren S.J."/>
            <person name="Cochrane K."/>
            <person name="O'Neal L.L."/>
            <person name="Sankaranarayanan K."/>
            <person name="Lawson P.A."/>
        </authorList>
    </citation>
    <scope>NUCLEOTIDE SEQUENCE</scope>
    <source>
        <strain evidence="6">CC70A</strain>
    </source>
</reference>
<organism evidence="6 7">
    <name type="scientific">Holtiella tumoricola</name>
    <dbReference type="NCBI Taxonomy" id="3018743"/>
    <lineage>
        <taxon>Bacteria</taxon>
        <taxon>Bacillati</taxon>
        <taxon>Bacillota</taxon>
        <taxon>Clostridia</taxon>
        <taxon>Lachnospirales</taxon>
        <taxon>Cellulosilyticaceae</taxon>
        <taxon>Holtiella</taxon>
    </lineage>
</organism>
<comment type="caution">
    <text evidence="6">The sequence shown here is derived from an EMBL/GenBank/DDBJ whole genome shotgun (WGS) entry which is preliminary data.</text>
</comment>
<dbReference type="Pfam" id="PF00356">
    <property type="entry name" value="LacI"/>
    <property type="match status" value="1"/>
</dbReference>
<evidence type="ECO:0000256" key="4">
    <source>
        <dbReference type="ARBA" id="ARBA00023163"/>
    </source>
</evidence>
<keyword evidence="3 6" id="KW-0238">DNA-binding</keyword>
<evidence type="ECO:0000313" key="7">
    <source>
        <dbReference type="Proteomes" id="UP001169242"/>
    </source>
</evidence>
<dbReference type="CDD" id="cd06267">
    <property type="entry name" value="PBP1_LacI_sugar_binding-like"/>
    <property type="match status" value="1"/>
</dbReference>
<dbReference type="InterPro" id="IPR046335">
    <property type="entry name" value="LacI/GalR-like_sensor"/>
</dbReference>
<dbReference type="RefSeq" id="WP_271011388.1">
    <property type="nucleotide sequence ID" value="NZ_JAQIFT010000016.1"/>
</dbReference>
<dbReference type="Gene3D" id="1.10.260.40">
    <property type="entry name" value="lambda repressor-like DNA-binding domains"/>
    <property type="match status" value="1"/>
</dbReference>
<dbReference type="PANTHER" id="PTHR30146">
    <property type="entry name" value="LACI-RELATED TRANSCRIPTIONAL REPRESSOR"/>
    <property type="match status" value="1"/>
</dbReference>
<dbReference type="Pfam" id="PF13377">
    <property type="entry name" value="Peripla_BP_3"/>
    <property type="match status" value="1"/>
</dbReference>
<dbReference type="Proteomes" id="UP001169242">
    <property type="component" value="Unassembled WGS sequence"/>
</dbReference>
<feature type="domain" description="HTH lacI-type" evidence="5">
    <location>
        <begin position="2"/>
        <end position="56"/>
    </location>
</feature>
<dbReference type="SUPFAM" id="SSF53822">
    <property type="entry name" value="Periplasmic binding protein-like I"/>
    <property type="match status" value="1"/>
</dbReference>
<evidence type="ECO:0000259" key="5">
    <source>
        <dbReference type="PROSITE" id="PS50932"/>
    </source>
</evidence>
<dbReference type="InterPro" id="IPR000843">
    <property type="entry name" value="HTH_LacI"/>
</dbReference>
<dbReference type="CDD" id="cd01392">
    <property type="entry name" value="HTH_LacI"/>
    <property type="match status" value="1"/>
</dbReference>
<dbReference type="PROSITE" id="PS50932">
    <property type="entry name" value="HTH_LACI_2"/>
    <property type="match status" value="1"/>
</dbReference>
<keyword evidence="2" id="KW-0805">Transcription regulation</keyword>
<dbReference type="GO" id="GO:0000976">
    <property type="term" value="F:transcription cis-regulatory region binding"/>
    <property type="evidence" value="ECO:0007669"/>
    <property type="project" value="TreeGrafter"/>
</dbReference>
<evidence type="ECO:0000256" key="1">
    <source>
        <dbReference type="ARBA" id="ARBA00022491"/>
    </source>
</evidence>
<dbReference type="EMBL" id="JAQIFT010000016">
    <property type="protein sequence ID" value="MDA3730894.1"/>
    <property type="molecule type" value="Genomic_DNA"/>
</dbReference>
<dbReference type="SMART" id="SM00354">
    <property type="entry name" value="HTH_LACI"/>
    <property type="match status" value="1"/>
</dbReference>
<proteinExistence type="predicted"/>
<accession>A0AA42J033</accession>
<evidence type="ECO:0000313" key="6">
    <source>
        <dbReference type="EMBL" id="MDA3730894.1"/>
    </source>
</evidence>
<dbReference type="Gene3D" id="3.40.50.2300">
    <property type="match status" value="2"/>
</dbReference>
<dbReference type="SUPFAM" id="SSF47413">
    <property type="entry name" value="lambda repressor-like DNA-binding domains"/>
    <property type="match status" value="1"/>
</dbReference>
<keyword evidence="1" id="KW-0678">Repressor</keyword>
<evidence type="ECO:0000256" key="2">
    <source>
        <dbReference type="ARBA" id="ARBA00023015"/>
    </source>
</evidence>
<name>A0AA42J033_9FIRM</name>